<accession>A0ACC2S0M1</accession>
<comment type="caution">
    <text evidence="1">The sequence shown here is derived from an EMBL/GenBank/DDBJ whole genome shotgun (WGS) entry which is preliminary data.</text>
</comment>
<keyword evidence="2" id="KW-1185">Reference proteome</keyword>
<gene>
    <name evidence="1" type="ORF">DSO57_1039127</name>
</gene>
<evidence type="ECO:0000313" key="1">
    <source>
        <dbReference type="EMBL" id="KAJ9055832.1"/>
    </source>
</evidence>
<dbReference type="Proteomes" id="UP001165960">
    <property type="component" value="Unassembled WGS sequence"/>
</dbReference>
<protein>
    <submittedName>
        <fullName evidence="1">Uncharacterized protein</fullName>
    </submittedName>
</protein>
<reference evidence="1" key="1">
    <citation type="submission" date="2022-04" db="EMBL/GenBank/DDBJ databases">
        <title>Genome of the entomopathogenic fungus Entomophthora muscae.</title>
        <authorList>
            <person name="Elya C."/>
            <person name="Lovett B.R."/>
            <person name="Lee E."/>
            <person name="Macias A.M."/>
            <person name="Hajek A.E."/>
            <person name="De Bivort B.L."/>
            <person name="Kasson M.T."/>
            <person name="De Fine Licht H.H."/>
            <person name="Stajich J.E."/>
        </authorList>
    </citation>
    <scope>NUCLEOTIDE SEQUENCE</scope>
    <source>
        <strain evidence="1">Berkeley</strain>
    </source>
</reference>
<organism evidence="1 2">
    <name type="scientific">Entomophthora muscae</name>
    <dbReference type="NCBI Taxonomy" id="34485"/>
    <lineage>
        <taxon>Eukaryota</taxon>
        <taxon>Fungi</taxon>
        <taxon>Fungi incertae sedis</taxon>
        <taxon>Zoopagomycota</taxon>
        <taxon>Entomophthoromycotina</taxon>
        <taxon>Entomophthoromycetes</taxon>
        <taxon>Entomophthorales</taxon>
        <taxon>Entomophthoraceae</taxon>
        <taxon>Entomophthora</taxon>
    </lineage>
</organism>
<name>A0ACC2S0M1_9FUNG</name>
<proteinExistence type="predicted"/>
<sequence>MWVTTVSGRFTGPAAVWFTNWAIQELDVTWAAFWDTAKSRYSKTFSPIVVVTVSSIMPGIVRPSKKAQKAVKPVLKLTKLTDLNQTVD</sequence>
<dbReference type="EMBL" id="QTSX02006270">
    <property type="protein sequence ID" value="KAJ9055832.1"/>
    <property type="molecule type" value="Genomic_DNA"/>
</dbReference>
<evidence type="ECO:0000313" key="2">
    <source>
        <dbReference type="Proteomes" id="UP001165960"/>
    </source>
</evidence>